<proteinExistence type="predicted"/>
<keyword evidence="2" id="KW-1185">Reference proteome</keyword>
<gene>
    <name evidence="1" type="ORF">BDY19DRAFT_993549</name>
</gene>
<organism evidence="1 2">
    <name type="scientific">Irpex rosettiformis</name>
    <dbReference type="NCBI Taxonomy" id="378272"/>
    <lineage>
        <taxon>Eukaryota</taxon>
        <taxon>Fungi</taxon>
        <taxon>Dikarya</taxon>
        <taxon>Basidiomycota</taxon>
        <taxon>Agaricomycotina</taxon>
        <taxon>Agaricomycetes</taxon>
        <taxon>Polyporales</taxon>
        <taxon>Irpicaceae</taxon>
        <taxon>Irpex</taxon>
    </lineage>
</organism>
<protein>
    <submittedName>
        <fullName evidence="1">Amino acid/polyamine transporter I</fullName>
    </submittedName>
</protein>
<comment type="caution">
    <text evidence="1">The sequence shown here is derived from an EMBL/GenBank/DDBJ whole genome shotgun (WGS) entry which is preliminary data.</text>
</comment>
<dbReference type="EMBL" id="MU274911">
    <property type="protein sequence ID" value="KAI0089340.1"/>
    <property type="molecule type" value="Genomic_DNA"/>
</dbReference>
<dbReference type="Proteomes" id="UP001055072">
    <property type="component" value="Unassembled WGS sequence"/>
</dbReference>
<name>A0ACB8U4Z7_9APHY</name>
<evidence type="ECO:0000313" key="2">
    <source>
        <dbReference type="Proteomes" id="UP001055072"/>
    </source>
</evidence>
<evidence type="ECO:0000313" key="1">
    <source>
        <dbReference type="EMBL" id="KAI0089340.1"/>
    </source>
</evidence>
<sequence length="523" mass="55722">MEVTTHRRDAQILAGLGYKQELHRAFTPLEVFGIAFSIIGLVPSIASTIGFALPNGGPGALVWGWAICATMVMFTAMALGELSSAAPTSGGLYFWTFKYASSRYRKLLSWIVGYSNTMGSIAGAASVQWGCAVQLVAAVSIGSGLTFTATSAQIYGVYVALLVLGGIVASTASALVARLQGIYTCLNLLLCLALIIALPISTPSDFKNDASYVFSSLPNLTTWPNGFAFVLSFLAPLWTIGGFDGPIHISEEASNARTAVPWAIVSSVGVSGLIGWGINVVIAFNMGKNMENIMASSIGQPMATIFFNSFGTRSTLAIWSIVVAVQFTMATSALVSTSRQIFAFSRDGALPFSRFLYRINPYTQTPANCVWASVLVAMLLGLLAFAGSTAINAIFSIGIIGQYVAFALPVASRLLGGVPWTPGPFNLKKLSIPVAITMIAWSVFSMVIVMFPSTPDPTATEMNYTVVVGGGWLLLCVAYYYLPVYGGRHWFVGPISNIEPIEQAERRESLSDAEKASVEVLEK</sequence>
<accession>A0ACB8U4Z7</accession>
<reference evidence="1" key="1">
    <citation type="journal article" date="2021" name="Environ. Microbiol.">
        <title>Gene family expansions and transcriptome signatures uncover fungal adaptations to wood decay.</title>
        <authorList>
            <person name="Hage H."/>
            <person name="Miyauchi S."/>
            <person name="Viragh M."/>
            <person name="Drula E."/>
            <person name="Min B."/>
            <person name="Chaduli D."/>
            <person name="Navarro D."/>
            <person name="Favel A."/>
            <person name="Norest M."/>
            <person name="Lesage-Meessen L."/>
            <person name="Balint B."/>
            <person name="Merenyi Z."/>
            <person name="de Eugenio L."/>
            <person name="Morin E."/>
            <person name="Martinez A.T."/>
            <person name="Baldrian P."/>
            <person name="Stursova M."/>
            <person name="Martinez M.J."/>
            <person name="Novotny C."/>
            <person name="Magnuson J.K."/>
            <person name="Spatafora J.W."/>
            <person name="Maurice S."/>
            <person name="Pangilinan J."/>
            <person name="Andreopoulos W."/>
            <person name="LaButti K."/>
            <person name="Hundley H."/>
            <person name="Na H."/>
            <person name="Kuo A."/>
            <person name="Barry K."/>
            <person name="Lipzen A."/>
            <person name="Henrissat B."/>
            <person name="Riley R."/>
            <person name="Ahrendt S."/>
            <person name="Nagy L.G."/>
            <person name="Grigoriev I.V."/>
            <person name="Martin F."/>
            <person name="Rosso M.N."/>
        </authorList>
    </citation>
    <scope>NUCLEOTIDE SEQUENCE</scope>
    <source>
        <strain evidence="1">CBS 384.51</strain>
    </source>
</reference>